<reference evidence="2 3" key="1">
    <citation type="journal article" date="2015" name="BMC Genomics">
        <title>Comparative genomics and metabolic profiling of the genus Lysobacter.</title>
        <authorList>
            <person name="de Bruijn I."/>
            <person name="Cheng X."/>
            <person name="de Jager V."/>
            <person name="Exposito R.G."/>
            <person name="Watrous J."/>
            <person name="Patel N."/>
            <person name="Postma J."/>
            <person name="Dorrestein P.C."/>
            <person name="Kobayashi D."/>
            <person name="Raaijmakers J.M."/>
        </authorList>
    </citation>
    <scope>NUCLEOTIDE SEQUENCE [LARGE SCALE GENOMIC DNA]</scope>
    <source>
        <strain evidence="2 3">76</strain>
    </source>
</reference>
<protein>
    <submittedName>
        <fullName evidence="2">Uncharacterized protein</fullName>
    </submittedName>
</protein>
<dbReference type="Proteomes" id="UP000060787">
    <property type="component" value="Chromosome"/>
</dbReference>
<evidence type="ECO:0000313" key="2">
    <source>
        <dbReference type="EMBL" id="ALN82470.1"/>
    </source>
</evidence>
<evidence type="ECO:0000313" key="3">
    <source>
        <dbReference type="Proteomes" id="UP000060787"/>
    </source>
</evidence>
<proteinExistence type="predicted"/>
<accession>A0A0S2FG08</accession>
<dbReference type="STRING" id="84531.LA76x_4359"/>
<organism evidence="2 3">
    <name type="scientific">Lysobacter antibioticus</name>
    <dbReference type="NCBI Taxonomy" id="84531"/>
    <lineage>
        <taxon>Bacteria</taxon>
        <taxon>Pseudomonadati</taxon>
        <taxon>Pseudomonadota</taxon>
        <taxon>Gammaproteobacteria</taxon>
        <taxon>Lysobacterales</taxon>
        <taxon>Lysobacteraceae</taxon>
        <taxon>Lysobacter</taxon>
    </lineage>
</organism>
<keyword evidence="3" id="KW-1185">Reference proteome</keyword>
<feature type="region of interest" description="Disordered" evidence="1">
    <location>
        <begin position="181"/>
        <end position="227"/>
    </location>
</feature>
<dbReference type="KEGG" id="lab:LA76x_4359"/>
<dbReference type="RefSeq" id="WP_057919192.1">
    <property type="nucleotide sequence ID" value="NZ_CP011129.1"/>
</dbReference>
<name>A0A0S2FG08_LYSAN</name>
<dbReference type="EMBL" id="CP011129">
    <property type="protein sequence ID" value="ALN82470.1"/>
    <property type="molecule type" value="Genomic_DNA"/>
</dbReference>
<gene>
    <name evidence="2" type="ORF">LA76x_4359</name>
</gene>
<evidence type="ECO:0000256" key="1">
    <source>
        <dbReference type="SAM" id="MobiDB-lite"/>
    </source>
</evidence>
<dbReference type="PATRIC" id="fig|84531.8.peg.4357"/>
<sequence length="227" mass="24050">MSAGDTKNGYEDILGVWVAPADEAATWHYRARSPGLASGADGRPQFALVSVGSVVMLALTSAWGVSAATLDAIRIELAARAQLPLERVTLRQAPVTVDGASLMLGDGKGAYVSLADSKSSGVPPYHAAFNVMLDGEQAAKVRKALLGEHGWMAVRYAVTDAAPMRRSASTYQTESVRVDVSLRSNDEEEAMSAGRYRQSQAETDDAGTAVETQQYTADAADWGLPRS</sequence>
<dbReference type="AlphaFoldDB" id="A0A0S2FG08"/>